<dbReference type="EMBL" id="CP006570">
    <property type="protein sequence ID" value="AHF79367.1"/>
    <property type="molecule type" value="Genomic_DNA"/>
</dbReference>
<dbReference type="AlphaFoldDB" id="W0I3R0"/>
<feature type="compositionally biased region" description="Polar residues" evidence="1">
    <location>
        <begin position="148"/>
        <end position="158"/>
    </location>
</feature>
<protein>
    <submittedName>
        <fullName evidence="2">Uncharacterized protein</fullName>
    </submittedName>
</protein>
<dbReference type="KEGG" id="sod:Sant_P0332"/>
<dbReference type="RefSeq" id="WP_025424505.1">
    <property type="nucleotide sequence ID" value="NZ_CP006570.1"/>
</dbReference>
<keyword evidence="2" id="KW-0614">Plasmid</keyword>
<organism evidence="2 3">
    <name type="scientific">Sodalis praecaptivus</name>
    <dbReference type="NCBI Taxonomy" id="1239307"/>
    <lineage>
        <taxon>Bacteria</taxon>
        <taxon>Pseudomonadati</taxon>
        <taxon>Pseudomonadota</taxon>
        <taxon>Gammaproteobacteria</taxon>
        <taxon>Enterobacterales</taxon>
        <taxon>Bruguierivoracaceae</taxon>
        <taxon>Sodalis</taxon>
    </lineage>
</organism>
<feature type="compositionally biased region" description="Basic and acidic residues" evidence="1">
    <location>
        <begin position="176"/>
        <end position="195"/>
    </location>
</feature>
<evidence type="ECO:0000313" key="3">
    <source>
        <dbReference type="Proteomes" id="UP000019028"/>
    </source>
</evidence>
<reference evidence="2 3" key="1">
    <citation type="journal article" date="2014" name="Genome Biol. Evol.">
        <title>Genome degeneration and adaptation in a nascent stage of symbiosis.</title>
        <authorList>
            <person name="Oakeson K.F."/>
            <person name="Gil R."/>
            <person name="Clayton A.L."/>
            <person name="Dunn D.M."/>
            <person name="von Niederhausern A.C."/>
            <person name="Hamil C."/>
            <person name="Aoyagi A."/>
            <person name="Duval B."/>
            <person name="Baca A."/>
            <person name="Silva F.J."/>
            <person name="Vallier A."/>
            <person name="Jackson D.G."/>
            <person name="Latorre A."/>
            <person name="Weiss R.B."/>
            <person name="Heddi A."/>
            <person name="Moya A."/>
            <person name="Dale C."/>
        </authorList>
    </citation>
    <scope>NUCLEOTIDE SEQUENCE [LARGE SCALE GENOMIC DNA]</scope>
    <source>
        <strain evidence="2 3">HS1</strain>
        <plasmid evidence="3">Plasmid pHS1</plasmid>
    </source>
</reference>
<dbReference type="HOGENOM" id="CLU_578584_0_0_6"/>
<keyword evidence="3" id="KW-1185">Reference proteome</keyword>
<name>W0I3R0_9GAMM</name>
<accession>W0I3R0</accession>
<dbReference type="PATRIC" id="fig|1239307.3.peg.4896"/>
<geneLocation type="plasmid" evidence="2 3">
    <name>pHS1</name>
</geneLocation>
<feature type="region of interest" description="Disordered" evidence="1">
    <location>
        <begin position="148"/>
        <end position="217"/>
    </location>
</feature>
<sequence length="472" mass="49755">MPVESPALQNHRVGMFNNKTYRYKRKSDNIMPRVNPAAIDGNPLGEQIERLIHTRNDTPSINQTFNSNNSSMLHKVITLYALLNNTKILNTTQSSLPNGSNHTDLLSSQALAKLGEGVNITTEFAGVTLAGGGVGVLGGAKITANHTVRNDSNVNNPYRYQASADKPSLTLANEPRFAKRETRHEGRRRAEDKGAESSFGRRKRSADPVNQPKELTTRVKRALDTLSEDIGCPAGGSMNPLRTTLCTTLANIEREILLDYTPPCWERNLAQDAARAHVIVSEEPETIESDPLHSPINVDIITGVISPSSSQERVLNPDERGSGSALREDISSKTATIEDIAVAVVEEIAAGVSSLGTIALTAAEEVAAGASVIENAAVAASREIAMGAAVIEKAATATAQQIAAGAAVIGGVAAVAAGEILTQATGIDAAIAATAVELGIADIAAQEDIVEEVSDTLAQAIPDKVEIADAER</sequence>
<evidence type="ECO:0000313" key="2">
    <source>
        <dbReference type="EMBL" id="AHF79367.1"/>
    </source>
</evidence>
<dbReference type="Proteomes" id="UP000019028">
    <property type="component" value="Plasmid pHS1"/>
</dbReference>
<evidence type="ECO:0000256" key="1">
    <source>
        <dbReference type="SAM" id="MobiDB-lite"/>
    </source>
</evidence>
<gene>
    <name evidence="2" type="ORF">Sant_P0332</name>
</gene>
<proteinExistence type="predicted"/>